<dbReference type="AlphaFoldDB" id="A0A9N9NZ78"/>
<dbReference type="OrthoDB" id="2437372at2759"/>
<protein>
    <submittedName>
        <fullName evidence="1">6046_t:CDS:1</fullName>
    </submittedName>
</protein>
<dbReference type="Proteomes" id="UP000789570">
    <property type="component" value="Unassembled WGS sequence"/>
</dbReference>
<proteinExistence type="predicted"/>
<evidence type="ECO:0000313" key="2">
    <source>
        <dbReference type="Proteomes" id="UP000789570"/>
    </source>
</evidence>
<comment type="caution">
    <text evidence="1">The sequence shown here is derived from an EMBL/GenBank/DDBJ whole genome shotgun (WGS) entry which is preliminary data.</text>
</comment>
<organism evidence="1 2">
    <name type="scientific">Funneliformis caledonium</name>
    <dbReference type="NCBI Taxonomy" id="1117310"/>
    <lineage>
        <taxon>Eukaryota</taxon>
        <taxon>Fungi</taxon>
        <taxon>Fungi incertae sedis</taxon>
        <taxon>Mucoromycota</taxon>
        <taxon>Glomeromycotina</taxon>
        <taxon>Glomeromycetes</taxon>
        <taxon>Glomerales</taxon>
        <taxon>Glomeraceae</taxon>
        <taxon>Funneliformis</taxon>
    </lineage>
</organism>
<dbReference type="EMBL" id="CAJVPQ010029240">
    <property type="protein sequence ID" value="CAG8774566.1"/>
    <property type="molecule type" value="Genomic_DNA"/>
</dbReference>
<sequence>IFQNQNNSIPLYTSGKNKKLKGYKLATLGKEVDLRYLLTAYNTSRPLQSGLCDCCGLQLNNDDIVPLTCGHGYHSTCYSRR</sequence>
<name>A0A9N9NZ78_9GLOM</name>
<accession>A0A9N9NZ78</accession>
<keyword evidence="2" id="KW-1185">Reference proteome</keyword>
<evidence type="ECO:0000313" key="1">
    <source>
        <dbReference type="EMBL" id="CAG8774566.1"/>
    </source>
</evidence>
<feature type="non-terminal residue" evidence="1">
    <location>
        <position position="1"/>
    </location>
</feature>
<reference evidence="1" key="1">
    <citation type="submission" date="2021-06" db="EMBL/GenBank/DDBJ databases">
        <authorList>
            <person name="Kallberg Y."/>
            <person name="Tangrot J."/>
            <person name="Rosling A."/>
        </authorList>
    </citation>
    <scope>NUCLEOTIDE SEQUENCE</scope>
    <source>
        <strain evidence="1">UK204</strain>
    </source>
</reference>
<feature type="non-terminal residue" evidence="1">
    <location>
        <position position="81"/>
    </location>
</feature>
<gene>
    <name evidence="1" type="ORF">FCALED_LOCUS17745</name>
</gene>